<dbReference type="Pfam" id="PF00201">
    <property type="entry name" value="UDPGT"/>
    <property type="match status" value="1"/>
</dbReference>
<evidence type="ECO:0000313" key="3">
    <source>
        <dbReference type="Proteomes" id="UP001633002"/>
    </source>
</evidence>
<proteinExistence type="predicted"/>
<keyword evidence="1" id="KW-0808">Transferase</keyword>
<dbReference type="PANTHER" id="PTHR48045:SF31">
    <property type="entry name" value="UDP-GLYCOSYLTRANSFERASE 76B1-LIKE"/>
    <property type="match status" value="1"/>
</dbReference>
<comment type="caution">
    <text evidence="2">The sequence shown here is derived from an EMBL/GenBank/DDBJ whole genome shotgun (WGS) entry which is preliminary data.</text>
</comment>
<name>A0ABD3H8R2_9MARC</name>
<dbReference type="Proteomes" id="UP001633002">
    <property type="component" value="Unassembled WGS sequence"/>
</dbReference>
<gene>
    <name evidence="2" type="ORF">R1sor_013064</name>
</gene>
<dbReference type="GO" id="GO:0016740">
    <property type="term" value="F:transferase activity"/>
    <property type="evidence" value="ECO:0007669"/>
    <property type="project" value="UniProtKB-KW"/>
</dbReference>
<evidence type="ECO:0000256" key="1">
    <source>
        <dbReference type="ARBA" id="ARBA00022679"/>
    </source>
</evidence>
<protein>
    <submittedName>
        <fullName evidence="2">Uncharacterized protein</fullName>
    </submittedName>
</protein>
<dbReference type="PANTHER" id="PTHR48045">
    <property type="entry name" value="UDP-GLYCOSYLTRANSFERASE 72B1"/>
    <property type="match status" value="1"/>
</dbReference>
<dbReference type="AlphaFoldDB" id="A0ABD3H8R2"/>
<organism evidence="2 3">
    <name type="scientific">Riccia sorocarpa</name>
    <dbReference type="NCBI Taxonomy" id="122646"/>
    <lineage>
        <taxon>Eukaryota</taxon>
        <taxon>Viridiplantae</taxon>
        <taxon>Streptophyta</taxon>
        <taxon>Embryophyta</taxon>
        <taxon>Marchantiophyta</taxon>
        <taxon>Marchantiopsida</taxon>
        <taxon>Marchantiidae</taxon>
        <taxon>Marchantiales</taxon>
        <taxon>Ricciaceae</taxon>
        <taxon>Riccia</taxon>
    </lineage>
</organism>
<dbReference type="CDD" id="cd03784">
    <property type="entry name" value="GT1_Gtf-like"/>
    <property type="match status" value="1"/>
</dbReference>
<evidence type="ECO:0000313" key="2">
    <source>
        <dbReference type="EMBL" id="KAL3686755.1"/>
    </source>
</evidence>
<dbReference type="InterPro" id="IPR002213">
    <property type="entry name" value="UDP_glucos_trans"/>
</dbReference>
<accession>A0ABD3H8R2</accession>
<keyword evidence="3" id="KW-1185">Reference proteome</keyword>
<reference evidence="2 3" key="1">
    <citation type="submission" date="2024-09" db="EMBL/GenBank/DDBJ databases">
        <title>Chromosome-scale assembly of Riccia sorocarpa.</title>
        <authorList>
            <person name="Paukszto L."/>
        </authorList>
    </citation>
    <scope>NUCLEOTIDE SEQUENCE [LARGE SCALE GENOMIC DNA]</scope>
    <source>
        <strain evidence="2">LP-2024</strain>
        <tissue evidence="2">Aerial parts of the thallus</tissue>
    </source>
</reference>
<sequence length="165" mass="17890">MAEETLMEIAYSLENCNVPFLWVLRLPHGVKEANSVLPPGFLDRVNHPSIGGFLSHCGWNSTIESICAGVPVIPRPLHGDQPLNARLLEEVTRTGMGIQRSPKGRFIRDGICTSILALMVGEKGKEIRANAAKWKEAALASQKDGGSSSLGVHDFVQGIIQFACK</sequence>
<dbReference type="Gene3D" id="3.40.50.2000">
    <property type="entry name" value="Glycogen Phosphorylase B"/>
    <property type="match status" value="1"/>
</dbReference>
<dbReference type="EMBL" id="JBJQOH010000004">
    <property type="protein sequence ID" value="KAL3686755.1"/>
    <property type="molecule type" value="Genomic_DNA"/>
</dbReference>
<dbReference type="SUPFAM" id="SSF53756">
    <property type="entry name" value="UDP-Glycosyltransferase/glycogen phosphorylase"/>
    <property type="match status" value="1"/>
</dbReference>